<proteinExistence type="predicted"/>
<dbReference type="EMBL" id="CM046399">
    <property type="protein sequence ID" value="KAI8526802.1"/>
    <property type="molecule type" value="Genomic_DNA"/>
</dbReference>
<keyword evidence="2" id="KW-1185">Reference proteome</keyword>
<gene>
    <name evidence="1" type="ORF">RHMOL_Rhmol12G0025200</name>
</gene>
<protein>
    <submittedName>
        <fullName evidence="1">Uncharacterized protein</fullName>
    </submittedName>
</protein>
<dbReference type="Proteomes" id="UP001062846">
    <property type="component" value="Chromosome 12"/>
</dbReference>
<evidence type="ECO:0000313" key="2">
    <source>
        <dbReference type="Proteomes" id="UP001062846"/>
    </source>
</evidence>
<comment type="caution">
    <text evidence="1">The sequence shown here is derived from an EMBL/GenBank/DDBJ whole genome shotgun (WGS) entry which is preliminary data.</text>
</comment>
<sequence length="115" mass="12525">MLLDSQREQHLWFAAGASRSIIPVVLVVQGGHSRGFTTSQLKSLTSTKNSCAWPVQLAIRARMLMEMVTSGATIALKKWRHFPGAAATGGIPTTATSTTASKNTEQPHHQRKLWS</sequence>
<organism evidence="1 2">
    <name type="scientific">Rhododendron molle</name>
    <name type="common">Chinese azalea</name>
    <name type="synonym">Azalea mollis</name>
    <dbReference type="NCBI Taxonomy" id="49168"/>
    <lineage>
        <taxon>Eukaryota</taxon>
        <taxon>Viridiplantae</taxon>
        <taxon>Streptophyta</taxon>
        <taxon>Embryophyta</taxon>
        <taxon>Tracheophyta</taxon>
        <taxon>Spermatophyta</taxon>
        <taxon>Magnoliopsida</taxon>
        <taxon>eudicotyledons</taxon>
        <taxon>Gunneridae</taxon>
        <taxon>Pentapetalae</taxon>
        <taxon>asterids</taxon>
        <taxon>Ericales</taxon>
        <taxon>Ericaceae</taxon>
        <taxon>Ericoideae</taxon>
        <taxon>Rhodoreae</taxon>
        <taxon>Rhododendron</taxon>
    </lineage>
</organism>
<name>A0ACC0LEL9_RHOML</name>
<reference evidence="1" key="1">
    <citation type="submission" date="2022-02" db="EMBL/GenBank/DDBJ databases">
        <title>Plant Genome Project.</title>
        <authorList>
            <person name="Zhang R.-G."/>
        </authorList>
    </citation>
    <scope>NUCLEOTIDE SEQUENCE</scope>
    <source>
        <strain evidence="1">AT1</strain>
    </source>
</reference>
<accession>A0ACC0LEL9</accession>
<evidence type="ECO:0000313" key="1">
    <source>
        <dbReference type="EMBL" id="KAI8526802.1"/>
    </source>
</evidence>